<keyword evidence="5" id="KW-0548">Nucleotidyltransferase</keyword>
<dbReference type="Proteomes" id="UP001419268">
    <property type="component" value="Unassembled WGS sequence"/>
</dbReference>
<dbReference type="Gene3D" id="3.90.550.10">
    <property type="entry name" value="Spore Coat Polysaccharide Biosynthesis Protein SpsA, Chain A"/>
    <property type="match status" value="1"/>
</dbReference>
<gene>
    <name evidence="10" type="ORF">Scep_021416</name>
</gene>
<feature type="domain" description="Nucleotidyl transferase" evidence="9">
    <location>
        <begin position="508"/>
        <end position="739"/>
    </location>
</feature>
<dbReference type="Pfam" id="PF00483">
    <property type="entry name" value="NTP_transferase"/>
    <property type="match status" value="1"/>
</dbReference>
<keyword evidence="6" id="KW-0547">Nucleotide-binding</keyword>
<dbReference type="InterPro" id="IPR045233">
    <property type="entry name" value="GMPPB_N"/>
</dbReference>
<dbReference type="AlphaFoldDB" id="A0AAP0F637"/>
<evidence type="ECO:0000313" key="10">
    <source>
        <dbReference type="EMBL" id="KAK9104572.1"/>
    </source>
</evidence>
<comment type="pathway">
    <text evidence="1">Nucleotide-sugar biosynthesis; GDP-alpha-D-mannose biosynthesis; GDP-alpha-D-mannose from alpha-D-mannose 1-phosphate (GTP route): step 1/1.</text>
</comment>
<keyword evidence="6" id="KW-0342">GTP-binding</keyword>
<evidence type="ECO:0000256" key="3">
    <source>
        <dbReference type="ARBA" id="ARBA00012387"/>
    </source>
</evidence>
<feature type="coiled-coil region" evidence="7">
    <location>
        <begin position="233"/>
        <end position="269"/>
    </location>
</feature>
<evidence type="ECO:0000256" key="6">
    <source>
        <dbReference type="ARBA" id="ARBA00023134"/>
    </source>
</evidence>
<feature type="region of interest" description="Disordered" evidence="8">
    <location>
        <begin position="90"/>
        <end position="111"/>
    </location>
</feature>
<dbReference type="FunFam" id="3.90.550.10:FF:000013">
    <property type="entry name" value="mannose-1-phosphate guanyltransferase beta"/>
    <property type="match status" value="1"/>
</dbReference>
<name>A0AAP0F637_9MAGN</name>
<dbReference type="PANTHER" id="PTHR22572">
    <property type="entry name" value="SUGAR-1-PHOSPHATE GUANYL TRANSFERASE"/>
    <property type="match status" value="1"/>
</dbReference>
<feature type="compositionally biased region" description="Basic residues" evidence="8">
    <location>
        <begin position="365"/>
        <end position="381"/>
    </location>
</feature>
<evidence type="ECO:0000256" key="2">
    <source>
        <dbReference type="ARBA" id="ARBA00007274"/>
    </source>
</evidence>
<comment type="similarity">
    <text evidence="2">Belongs to the transferase hexapeptide repeat family.</text>
</comment>
<dbReference type="EC" id="2.7.7.13" evidence="3"/>
<dbReference type="SUPFAM" id="SSF53448">
    <property type="entry name" value="Nucleotide-diphospho-sugar transferases"/>
    <property type="match status" value="1"/>
</dbReference>
<keyword evidence="4" id="KW-0808">Transferase</keyword>
<feature type="region of interest" description="Disordered" evidence="8">
    <location>
        <begin position="365"/>
        <end position="478"/>
    </location>
</feature>
<evidence type="ECO:0000256" key="1">
    <source>
        <dbReference type="ARBA" id="ARBA00004823"/>
    </source>
</evidence>
<reference evidence="10 11" key="1">
    <citation type="submission" date="2024-01" db="EMBL/GenBank/DDBJ databases">
        <title>Genome assemblies of Stephania.</title>
        <authorList>
            <person name="Yang L."/>
        </authorList>
    </citation>
    <scope>NUCLEOTIDE SEQUENCE [LARGE SCALE GENOMIC DNA]</scope>
    <source>
        <strain evidence="10">JXDWG</strain>
        <tissue evidence="10">Leaf</tissue>
    </source>
</reference>
<dbReference type="Pfam" id="PF03004">
    <property type="entry name" value="Transposase_24"/>
    <property type="match status" value="1"/>
</dbReference>
<dbReference type="InterPro" id="IPR005835">
    <property type="entry name" value="NTP_transferase_dom"/>
</dbReference>
<comment type="caution">
    <text evidence="10">The sequence shown here is derived from an EMBL/GenBank/DDBJ whole genome shotgun (WGS) entry which is preliminary data.</text>
</comment>
<feature type="compositionally biased region" description="Basic and acidic residues" evidence="8">
    <location>
        <begin position="402"/>
        <end position="411"/>
    </location>
</feature>
<dbReference type="EMBL" id="JBBNAG010000009">
    <property type="protein sequence ID" value="KAK9104572.1"/>
    <property type="molecule type" value="Genomic_DNA"/>
</dbReference>
<protein>
    <recommendedName>
        <fullName evidence="3">mannose-1-phosphate guanylyltransferase</fullName>
        <ecNumber evidence="3">2.7.7.13</ecNumber>
    </recommendedName>
</protein>
<evidence type="ECO:0000256" key="5">
    <source>
        <dbReference type="ARBA" id="ARBA00022695"/>
    </source>
</evidence>
<dbReference type="InterPro" id="IPR004252">
    <property type="entry name" value="Probable_transposase_24"/>
</dbReference>
<evidence type="ECO:0000256" key="4">
    <source>
        <dbReference type="ARBA" id="ARBA00022679"/>
    </source>
</evidence>
<dbReference type="CDD" id="cd06425">
    <property type="entry name" value="M1P_guanylylT_B_like_N"/>
    <property type="match status" value="1"/>
</dbReference>
<dbReference type="GO" id="GO:0004475">
    <property type="term" value="F:mannose-1-phosphate guanylyltransferase (GTP) activity"/>
    <property type="evidence" value="ECO:0007669"/>
    <property type="project" value="UniProtKB-EC"/>
</dbReference>
<dbReference type="InterPro" id="IPR029044">
    <property type="entry name" value="Nucleotide-diphossugar_trans"/>
</dbReference>
<evidence type="ECO:0000259" key="9">
    <source>
        <dbReference type="Pfam" id="PF00483"/>
    </source>
</evidence>
<dbReference type="GO" id="GO:0009298">
    <property type="term" value="P:GDP-mannose biosynthetic process"/>
    <property type="evidence" value="ECO:0007669"/>
    <property type="project" value="InterPro"/>
</dbReference>
<evidence type="ECO:0000256" key="7">
    <source>
        <dbReference type="SAM" id="Coils"/>
    </source>
</evidence>
<feature type="compositionally biased region" description="Basic and acidic residues" evidence="8">
    <location>
        <begin position="382"/>
        <end position="392"/>
    </location>
</feature>
<dbReference type="InterPro" id="IPR050486">
    <property type="entry name" value="Mannose-1P_guanyltransferase"/>
</dbReference>
<evidence type="ECO:0000256" key="8">
    <source>
        <dbReference type="SAM" id="MobiDB-lite"/>
    </source>
</evidence>
<proteinExistence type="inferred from homology"/>
<evidence type="ECO:0000313" key="11">
    <source>
        <dbReference type="Proteomes" id="UP001419268"/>
    </source>
</evidence>
<dbReference type="GO" id="GO:0005525">
    <property type="term" value="F:GTP binding"/>
    <property type="evidence" value="ECO:0007669"/>
    <property type="project" value="UniProtKB-KW"/>
</dbReference>
<keyword evidence="11" id="KW-1185">Reference proteome</keyword>
<feature type="compositionally biased region" description="Basic and acidic residues" evidence="8">
    <location>
        <begin position="434"/>
        <end position="475"/>
    </location>
</feature>
<accession>A0AAP0F637</accession>
<sequence>MSLVFKSGYLKEGWKWEYVPQSQRDIYWLRWKVFFTWDLQISFAIYDAWCRKAAIRYTGNIYLIAKKRITHIYLTDEVFEHYKRKRATDETFKKKSEQMSTNRKSEVGGSGTGISLHSAESISARQHGDTLEKKLKRRPTCKEMFRHLHTHGHDGQTFVDQRSAKIDAELTRRLEEMSTQSPDTSIDEDIVYLEVVPEVKGRVYGLGSQGYHRCISSGDASSFRGPAYGPHELEELQRDHQRLQETLLKERMERQEQMQRDKMERQEENREMQECFSTYGGIVCAAVAFGIGVAYREGVDKAYLFLPELRQKASLLTRQISDRQRLSLNSDKFATDTSVLTRLRSATDPFLLLFSDRQGAVAKTRVRRSRGRWSRGRRSRGSGREVAGREAVGRGAIVAKNAKREARHERGVSTTASDAVSEARGRAGTARRRERGEQERKRERGENARTESKRAREKEERTHAQRAREREEEKRERKRREWRALDFRDFSGRAPASTALRALDSIMKALILVGGFGTRLRPLTLTVPKPLIDLGNKPMILHQIEALKSIGVTEVILAINYQPEAMARFLNDSESKLGIKITCSQETEPLGTAGPLALAKDKLIDESGSPFFVLNSDVICEFPLEKMIKFHKAHGGEASLMVTKVDEPSKYGVVVMEETTGKVERFVEKPKTFVGNKINAGIYLLNPSVLDRIELRPTSIEREVFPNIAADRKLYAMVLTGFWMDIGLPRDYITGLELYLEALRNKGSSKLSSGSHIRGNVLIDESAVIEGGCVFGPRCGNRTRMRSRGRSDTLARPLCNARARINKHARISNRIIGWNKDKRSGSLH</sequence>
<organism evidence="10 11">
    <name type="scientific">Stephania cephalantha</name>
    <dbReference type="NCBI Taxonomy" id="152367"/>
    <lineage>
        <taxon>Eukaryota</taxon>
        <taxon>Viridiplantae</taxon>
        <taxon>Streptophyta</taxon>
        <taxon>Embryophyta</taxon>
        <taxon>Tracheophyta</taxon>
        <taxon>Spermatophyta</taxon>
        <taxon>Magnoliopsida</taxon>
        <taxon>Ranunculales</taxon>
        <taxon>Menispermaceae</taxon>
        <taxon>Menispermoideae</taxon>
        <taxon>Cissampelideae</taxon>
        <taxon>Stephania</taxon>
    </lineage>
</organism>
<keyword evidence="7" id="KW-0175">Coiled coil</keyword>